<dbReference type="InterPro" id="IPR050707">
    <property type="entry name" value="HTH_MetabolicPath_Reg"/>
</dbReference>
<keyword evidence="2" id="KW-0238">DNA-binding</keyword>
<evidence type="ECO:0000259" key="5">
    <source>
        <dbReference type="PROSITE" id="PS51077"/>
    </source>
</evidence>
<evidence type="ECO:0000259" key="6">
    <source>
        <dbReference type="PROSITE" id="PS51078"/>
    </source>
</evidence>
<keyword evidence="1" id="KW-0805">Transcription regulation</keyword>
<dbReference type="Proteomes" id="UP001598673">
    <property type="component" value="Unassembled WGS sequence"/>
</dbReference>
<dbReference type="Gene3D" id="1.10.10.10">
    <property type="entry name" value="Winged helix-like DNA-binding domain superfamily/Winged helix DNA-binding domain"/>
    <property type="match status" value="1"/>
</dbReference>
<protein>
    <submittedName>
        <fullName evidence="7">IclR family transcriptional regulator</fullName>
    </submittedName>
</protein>
<dbReference type="PANTHER" id="PTHR30136:SF39">
    <property type="entry name" value="TRANSCRIPTIONAL REGULATORY PROTEIN"/>
    <property type="match status" value="1"/>
</dbReference>
<dbReference type="InterPro" id="IPR036390">
    <property type="entry name" value="WH_DNA-bd_sf"/>
</dbReference>
<dbReference type="EMBL" id="JBHXCV010000026">
    <property type="protein sequence ID" value="MFD6796650.1"/>
    <property type="molecule type" value="Genomic_DNA"/>
</dbReference>
<reference evidence="7 8" key="1">
    <citation type="submission" date="2024-09" db="EMBL/GenBank/DDBJ databases">
        <title>The Natural Products Discovery Center: Release of the First 8490 Sequenced Strains for Exploring Actinobacteria Biosynthetic Diversity.</title>
        <authorList>
            <person name="Kalkreuter E."/>
            <person name="Kautsar S.A."/>
            <person name="Yang D."/>
            <person name="Bader C.D."/>
            <person name="Teijaro C.N."/>
            <person name="Fluegel L."/>
            <person name="Davis C.M."/>
            <person name="Simpson J.R."/>
            <person name="Lauterbach L."/>
            <person name="Steele A.D."/>
            <person name="Gui C."/>
            <person name="Meng S."/>
            <person name="Li G."/>
            <person name="Viehrig K."/>
            <person name="Ye F."/>
            <person name="Su P."/>
            <person name="Kiefer A.F."/>
            <person name="Nichols A."/>
            <person name="Cepeda A.J."/>
            <person name="Yan W."/>
            <person name="Fan B."/>
            <person name="Jiang Y."/>
            <person name="Adhikari A."/>
            <person name="Zheng C.-J."/>
            <person name="Schuster L."/>
            <person name="Cowan T.M."/>
            <person name="Smanski M.J."/>
            <person name="Chevrette M.G."/>
            <person name="De Carvalho L.P.S."/>
            <person name="Shen B."/>
        </authorList>
    </citation>
    <scope>NUCLEOTIDE SEQUENCE [LARGE SCALE GENOMIC DNA]</scope>
    <source>
        <strain evidence="7 8">NPDC060353</strain>
    </source>
</reference>
<dbReference type="SUPFAM" id="SSF55781">
    <property type="entry name" value="GAF domain-like"/>
    <property type="match status" value="1"/>
</dbReference>
<sequence>MMADVSADADAPRPAAPPPELGKAARRSASWTIAHTADDGADRPSGSQSIQRALVLLNLVGVLARDRPDGASLAELTRVSGRPKASVHRILVALVAEGYVEQDPDTACYRLGLQAGVLGELAGHRADDLGEASTDSLIRIADSSTDTTFLTVRHGSYGVCTRRQEGPGPIRNYALAVGDRHPLGIGAGSLAILSALSDDDVEDVLASTATTRDHYPGFDDDTLHDLVHRSRQNGYALNDGRVIAGSWALGVAVRDPADRPVAALSVASIAERFDGARRDELAALLHAEARSIRAALTDSQKSRSARGRS</sequence>
<evidence type="ECO:0000256" key="3">
    <source>
        <dbReference type="ARBA" id="ARBA00023163"/>
    </source>
</evidence>
<evidence type="ECO:0000313" key="7">
    <source>
        <dbReference type="EMBL" id="MFD6796650.1"/>
    </source>
</evidence>
<dbReference type="PROSITE" id="PS51078">
    <property type="entry name" value="ICLR_ED"/>
    <property type="match status" value="1"/>
</dbReference>
<evidence type="ECO:0000256" key="4">
    <source>
        <dbReference type="SAM" id="MobiDB-lite"/>
    </source>
</evidence>
<feature type="domain" description="HTH iclR-type" evidence="5">
    <location>
        <begin position="47"/>
        <end position="113"/>
    </location>
</feature>
<feature type="domain" description="IclR-ED" evidence="6">
    <location>
        <begin position="114"/>
        <end position="298"/>
    </location>
</feature>
<evidence type="ECO:0000256" key="1">
    <source>
        <dbReference type="ARBA" id="ARBA00023015"/>
    </source>
</evidence>
<dbReference type="RefSeq" id="WP_258936639.1">
    <property type="nucleotide sequence ID" value="NZ_JANBBF010000009.1"/>
</dbReference>
<dbReference type="Pfam" id="PF01614">
    <property type="entry name" value="IclR_C"/>
    <property type="match status" value="1"/>
</dbReference>
<dbReference type="PROSITE" id="PS51077">
    <property type="entry name" value="HTH_ICLR"/>
    <property type="match status" value="1"/>
</dbReference>
<evidence type="ECO:0000256" key="2">
    <source>
        <dbReference type="ARBA" id="ARBA00023125"/>
    </source>
</evidence>
<keyword evidence="8" id="KW-1185">Reference proteome</keyword>
<dbReference type="Gene3D" id="3.30.450.40">
    <property type="match status" value="1"/>
</dbReference>
<keyword evidence="3" id="KW-0804">Transcription</keyword>
<dbReference type="Pfam" id="PF09339">
    <property type="entry name" value="HTH_IclR"/>
    <property type="match status" value="1"/>
</dbReference>
<evidence type="ECO:0000313" key="8">
    <source>
        <dbReference type="Proteomes" id="UP001598673"/>
    </source>
</evidence>
<dbReference type="InterPro" id="IPR014757">
    <property type="entry name" value="Tscrpt_reg_IclR_C"/>
</dbReference>
<proteinExistence type="predicted"/>
<dbReference type="InterPro" id="IPR036388">
    <property type="entry name" value="WH-like_DNA-bd_sf"/>
</dbReference>
<organism evidence="7 8">
    <name type="scientific">Prauserella salsuginis</name>
    <dbReference type="NCBI Taxonomy" id="387889"/>
    <lineage>
        <taxon>Bacteria</taxon>
        <taxon>Bacillati</taxon>
        <taxon>Actinomycetota</taxon>
        <taxon>Actinomycetes</taxon>
        <taxon>Pseudonocardiales</taxon>
        <taxon>Pseudonocardiaceae</taxon>
        <taxon>Prauserella</taxon>
        <taxon>Prauserella salsuginis group</taxon>
    </lineage>
</organism>
<comment type="caution">
    <text evidence="7">The sequence shown here is derived from an EMBL/GenBank/DDBJ whole genome shotgun (WGS) entry which is preliminary data.</text>
</comment>
<name>A0ABW6GBU7_9PSEU</name>
<dbReference type="PANTHER" id="PTHR30136">
    <property type="entry name" value="HELIX-TURN-HELIX TRANSCRIPTIONAL REGULATOR, ICLR FAMILY"/>
    <property type="match status" value="1"/>
</dbReference>
<gene>
    <name evidence="7" type="ORF">ACFWGY_25265</name>
</gene>
<dbReference type="SMART" id="SM00346">
    <property type="entry name" value="HTH_ICLR"/>
    <property type="match status" value="1"/>
</dbReference>
<dbReference type="InterPro" id="IPR029016">
    <property type="entry name" value="GAF-like_dom_sf"/>
</dbReference>
<dbReference type="InterPro" id="IPR005471">
    <property type="entry name" value="Tscrpt_reg_IclR_N"/>
</dbReference>
<accession>A0ABW6GBU7</accession>
<feature type="region of interest" description="Disordered" evidence="4">
    <location>
        <begin position="1"/>
        <end position="29"/>
    </location>
</feature>
<dbReference type="SUPFAM" id="SSF46785">
    <property type="entry name" value="Winged helix' DNA-binding domain"/>
    <property type="match status" value="1"/>
</dbReference>